<protein>
    <submittedName>
        <fullName evidence="2">Uncharacterized protein</fullName>
    </submittedName>
</protein>
<proteinExistence type="predicted"/>
<name>A0A9Q1JFW4_9CARY</name>
<evidence type="ECO:0000313" key="3">
    <source>
        <dbReference type="Proteomes" id="UP001153076"/>
    </source>
</evidence>
<sequence>MNMVLSEVENMSYGSKRTLRAFATKSSAVPEPPACTPTAEPVQHVQPPLVRPSSSSTLVWPSPSTCVRASISLSRTECLLTGKVPGATKPVMQPETTQSSHGRKESPLDSNNDHLSRSCQRLRFCVAFNNYNYPIIKGGYIFVCFLGHIAKQDTFCLMRTTS</sequence>
<organism evidence="2 3">
    <name type="scientific">Carnegiea gigantea</name>
    <dbReference type="NCBI Taxonomy" id="171969"/>
    <lineage>
        <taxon>Eukaryota</taxon>
        <taxon>Viridiplantae</taxon>
        <taxon>Streptophyta</taxon>
        <taxon>Embryophyta</taxon>
        <taxon>Tracheophyta</taxon>
        <taxon>Spermatophyta</taxon>
        <taxon>Magnoliopsida</taxon>
        <taxon>eudicotyledons</taxon>
        <taxon>Gunneridae</taxon>
        <taxon>Pentapetalae</taxon>
        <taxon>Caryophyllales</taxon>
        <taxon>Cactineae</taxon>
        <taxon>Cactaceae</taxon>
        <taxon>Cactoideae</taxon>
        <taxon>Echinocereeae</taxon>
        <taxon>Carnegiea</taxon>
    </lineage>
</organism>
<comment type="caution">
    <text evidence="2">The sequence shown here is derived from an EMBL/GenBank/DDBJ whole genome shotgun (WGS) entry which is preliminary data.</text>
</comment>
<feature type="compositionally biased region" description="Basic and acidic residues" evidence="1">
    <location>
        <begin position="102"/>
        <end position="112"/>
    </location>
</feature>
<gene>
    <name evidence="2" type="ORF">Cgig2_012084</name>
</gene>
<evidence type="ECO:0000256" key="1">
    <source>
        <dbReference type="SAM" id="MobiDB-lite"/>
    </source>
</evidence>
<evidence type="ECO:0000313" key="2">
    <source>
        <dbReference type="EMBL" id="KAJ8420349.1"/>
    </source>
</evidence>
<dbReference type="Proteomes" id="UP001153076">
    <property type="component" value="Unassembled WGS sequence"/>
</dbReference>
<accession>A0A9Q1JFW4</accession>
<dbReference type="EMBL" id="JAKOGI010003526">
    <property type="protein sequence ID" value="KAJ8420349.1"/>
    <property type="molecule type" value="Genomic_DNA"/>
</dbReference>
<reference evidence="2" key="1">
    <citation type="submission" date="2022-04" db="EMBL/GenBank/DDBJ databases">
        <title>Carnegiea gigantea Genome sequencing and assembly v2.</title>
        <authorList>
            <person name="Copetti D."/>
            <person name="Sanderson M.J."/>
            <person name="Burquez A."/>
            <person name="Wojciechowski M.F."/>
        </authorList>
    </citation>
    <scope>NUCLEOTIDE SEQUENCE</scope>
    <source>
        <strain evidence="2">SGP5-SGP5p</strain>
        <tissue evidence="2">Aerial part</tissue>
    </source>
</reference>
<feature type="region of interest" description="Disordered" evidence="1">
    <location>
        <begin position="84"/>
        <end position="112"/>
    </location>
</feature>
<keyword evidence="3" id="KW-1185">Reference proteome</keyword>
<dbReference type="AlphaFoldDB" id="A0A9Q1JFW4"/>